<keyword evidence="4" id="KW-0449">Lipoprotein</keyword>
<evidence type="ECO:0000313" key="5">
    <source>
        <dbReference type="Proteomes" id="UP000199147"/>
    </source>
</evidence>
<name>A0A0H5RWJ6_9MYCO</name>
<evidence type="ECO:0000256" key="2">
    <source>
        <dbReference type="SAM" id="MobiDB-lite"/>
    </source>
</evidence>
<dbReference type="STRING" id="146018.BN2156_05398"/>
<dbReference type="InterPro" id="IPR019674">
    <property type="entry name" value="Lipoprotein_LpqN/LpqT-like"/>
</dbReference>
<accession>A0A0H5RWJ6</accession>
<dbReference type="OrthoDB" id="3826775at2"/>
<evidence type="ECO:0000256" key="3">
    <source>
        <dbReference type="SAM" id="SignalP"/>
    </source>
</evidence>
<feature type="chain" id="PRO_5038924074" evidence="3">
    <location>
        <begin position="23"/>
        <end position="236"/>
    </location>
</feature>
<evidence type="ECO:0000256" key="1">
    <source>
        <dbReference type="ARBA" id="ARBA00022729"/>
    </source>
</evidence>
<feature type="region of interest" description="Disordered" evidence="2">
    <location>
        <begin position="31"/>
        <end position="60"/>
    </location>
</feature>
<protein>
    <submittedName>
        <fullName evidence="4">MK35 lipoprotein</fullName>
    </submittedName>
</protein>
<feature type="compositionally biased region" description="Low complexity" evidence="2">
    <location>
        <begin position="31"/>
        <end position="44"/>
    </location>
</feature>
<evidence type="ECO:0000313" key="4">
    <source>
        <dbReference type="EMBL" id="CRZ18495.1"/>
    </source>
</evidence>
<feature type="signal peptide" evidence="3">
    <location>
        <begin position="1"/>
        <end position="22"/>
    </location>
</feature>
<feature type="compositionally biased region" description="Basic and acidic residues" evidence="2">
    <location>
        <begin position="45"/>
        <end position="56"/>
    </location>
</feature>
<dbReference type="Proteomes" id="UP000199147">
    <property type="component" value="Unassembled WGS sequence"/>
</dbReference>
<dbReference type="EMBL" id="CWKH01000003">
    <property type="protein sequence ID" value="CRZ18495.1"/>
    <property type="molecule type" value="Genomic_DNA"/>
</dbReference>
<dbReference type="Gene3D" id="3.40.1000.10">
    <property type="entry name" value="Mog1/PsbP, alpha/beta/alpha sandwich"/>
    <property type="match status" value="1"/>
</dbReference>
<organism evidence="4 5">
    <name type="scientific">Mycolicibacterium neworleansense</name>
    <dbReference type="NCBI Taxonomy" id="146018"/>
    <lineage>
        <taxon>Bacteria</taxon>
        <taxon>Bacillati</taxon>
        <taxon>Actinomycetota</taxon>
        <taxon>Actinomycetes</taxon>
        <taxon>Mycobacteriales</taxon>
        <taxon>Mycobacteriaceae</taxon>
        <taxon>Mycolicibacterium</taxon>
    </lineage>
</organism>
<dbReference type="Pfam" id="PF10738">
    <property type="entry name" value="Lpp-LpqN"/>
    <property type="match status" value="1"/>
</dbReference>
<gene>
    <name evidence="4" type="ORF">BN2156_05398</name>
</gene>
<proteinExistence type="predicted"/>
<keyword evidence="1 3" id="KW-0732">Signal</keyword>
<keyword evidence="5" id="KW-1185">Reference proteome</keyword>
<sequence length="236" mass="24399" precursor="true">MTTSMRAGGIVIAAVALGVSLAGCGGKTVTGTATEATSATGTSEASREPTKTKADETGTPAAGHQYTIVDYIRDNKITETPVHRGDPGTPQLDLPIPEGWEDATSSAPEWAWGAIVSTDPAFAADPPSIIALMSKLTGDVDPAKILEYAPNEIRNLPGYENQGDGSAGELSGFDAYQIGGTYVKDGATRLIAQKTVVIPAADGLFVLQFNADGTEDQMGPLMDATTAIDEQTVITP</sequence>
<dbReference type="PROSITE" id="PS51257">
    <property type="entry name" value="PROKAR_LIPOPROTEIN"/>
    <property type="match status" value="1"/>
</dbReference>
<dbReference type="AlphaFoldDB" id="A0A0H5RWJ6"/>
<dbReference type="RefSeq" id="WP_090518008.1">
    <property type="nucleotide sequence ID" value="NZ_CWKH01000003.1"/>
</dbReference>
<reference evidence="5" key="1">
    <citation type="submission" date="2015-07" db="EMBL/GenBank/DDBJ databases">
        <authorList>
            <person name="Urmite Genomes"/>
        </authorList>
    </citation>
    <scope>NUCLEOTIDE SEQUENCE [LARGE SCALE GENOMIC DNA]</scope>
    <source>
        <strain evidence="5">type strain: ATCC 49404</strain>
    </source>
</reference>